<dbReference type="Gene3D" id="1.10.287.950">
    <property type="entry name" value="Methyl-accepting chemotaxis protein"/>
    <property type="match status" value="1"/>
</dbReference>
<gene>
    <name evidence="8" type="ORF">MED92_13968</name>
</gene>
<dbReference type="CDD" id="cd06225">
    <property type="entry name" value="HAMP"/>
    <property type="match status" value="1"/>
</dbReference>
<dbReference type="GO" id="GO:0006935">
    <property type="term" value="P:chemotaxis"/>
    <property type="evidence" value="ECO:0007669"/>
    <property type="project" value="UniProtKB-ARBA"/>
</dbReference>
<dbReference type="EMBL" id="AAOW01000050">
    <property type="protein sequence ID" value="EAR59487.1"/>
    <property type="molecule type" value="Genomic_DNA"/>
</dbReference>
<dbReference type="SMART" id="SM00304">
    <property type="entry name" value="HAMP"/>
    <property type="match status" value="1"/>
</dbReference>
<keyword evidence="5" id="KW-0812">Transmembrane</keyword>
<comment type="caution">
    <text evidence="8">The sequence shown here is derived from an EMBL/GenBank/DDBJ whole genome shotgun (WGS) entry which is preliminary data.</text>
</comment>
<dbReference type="InterPro" id="IPR003660">
    <property type="entry name" value="HAMP_dom"/>
</dbReference>
<evidence type="ECO:0000259" key="6">
    <source>
        <dbReference type="PROSITE" id="PS50111"/>
    </source>
</evidence>
<keyword evidence="2 4" id="KW-0807">Transducer</keyword>
<dbReference type="PROSITE" id="PS50111">
    <property type="entry name" value="CHEMOTAXIS_TRANSDUC_2"/>
    <property type="match status" value="1"/>
</dbReference>
<keyword evidence="5" id="KW-0472">Membrane</keyword>
<protein>
    <submittedName>
        <fullName evidence="8">Histidine kinase, HAMP region:Bacterial chemotaxis sensory transducer</fullName>
    </submittedName>
</protein>
<dbReference type="PANTHER" id="PTHR32089">
    <property type="entry name" value="METHYL-ACCEPTING CHEMOTAXIS PROTEIN MCPB"/>
    <property type="match status" value="1"/>
</dbReference>
<dbReference type="SMART" id="SM00283">
    <property type="entry name" value="MA"/>
    <property type="match status" value="1"/>
</dbReference>
<evidence type="ECO:0000313" key="8">
    <source>
        <dbReference type="EMBL" id="EAR59487.1"/>
    </source>
</evidence>
<dbReference type="CDD" id="cd11386">
    <property type="entry name" value="MCP_signal"/>
    <property type="match status" value="1"/>
</dbReference>
<feature type="transmembrane region" description="Helical" evidence="5">
    <location>
        <begin position="21"/>
        <end position="39"/>
    </location>
</feature>
<sequence>MYKTVERLFFNTLTKKITGNVVFLLLPNVFVLLGVYWLYSQLQVLSALDGEAVKQGLLGINDLLPTFAICLVATVVVIGLFTIMFMRHLFPKPIRDMINVLGAVKDRGGDISATLPDYTHDEISEMAKSYNEFSDSLKKMIADTRQRSVKVALSASQLQKVILDAEKSASSQEETAQKVFQASQEASQAIGGIAEHTQNIANSNDKNLAEIRGAGEEMRQVKEKMRAIETQVSDFLSVVQQLSENSDNILQVLGLVQDFSDQTNLLALNASIEAARAGEAGRGFSVVADEVRTLSQKVNEATKEIDVNVNQMVSLVQNTRAGASNIMQFVSETDGYIQQTNDKFESMIVDFETVSGQMNDISAAIEELSYTNENTHTHVSEIAKLSGAIRSEMELSTQHSVELEGATEQMQELLSRFSIGFGGFEDVLRITKEGAAQVQEGLNQLSGQGLNLFDTHYIRTNPNQLPEKFDTSYTDAFEKVLQPIYDRITAENPQFAIACSFDLNGYCPAHNSKISKPMTGDFAQDNALSRHRRMYNGTHAELRRANQTSPFLLLTFIRDTGEIMNSISVPLYVDGRHWGNFCTGFLPDILLDVED</sequence>
<feature type="transmembrane region" description="Helical" evidence="5">
    <location>
        <begin position="63"/>
        <end position="85"/>
    </location>
</feature>
<dbReference type="AlphaFoldDB" id="A0A7U8GPM8"/>
<keyword evidence="8" id="KW-0418">Kinase</keyword>
<accession>A0A7U8GPM8</accession>
<keyword evidence="5" id="KW-1133">Transmembrane helix</keyword>
<dbReference type="Proteomes" id="UP000002171">
    <property type="component" value="Unassembled WGS sequence"/>
</dbReference>
<evidence type="ECO:0000256" key="2">
    <source>
        <dbReference type="ARBA" id="ARBA00023224"/>
    </source>
</evidence>
<comment type="subcellular location">
    <subcellularLocation>
        <location evidence="1">Membrane</location>
    </subcellularLocation>
</comment>
<dbReference type="PANTHER" id="PTHR32089:SF112">
    <property type="entry name" value="LYSOZYME-LIKE PROTEIN-RELATED"/>
    <property type="match status" value="1"/>
</dbReference>
<evidence type="ECO:0000313" key="9">
    <source>
        <dbReference type="Proteomes" id="UP000002171"/>
    </source>
</evidence>
<dbReference type="InterPro" id="IPR004089">
    <property type="entry name" value="MCPsignal_dom"/>
</dbReference>
<evidence type="ECO:0000256" key="4">
    <source>
        <dbReference type="PROSITE-ProRule" id="PRU00284"/>
    </source>
</evidence>
<dbReference type="GO" id="GO:0016020">
    <property type="term" value="C:membrane"/>
    <property type="evidence" value="ECO:0007669"/>
    <property type="project" value="UniProtKB-SubCell"/>
</dbReference>
<dbReference type="GO" id="GO:0007165">
    <property type="term" value="P:signal transduction"/>
    <property type="evidence" value="ECO:0007669"/>
    <property type="project" value="UniProtKB-KW"/>
</dbReference>
<dbReference type="SUPFAM" id="SSF58104">
    <property type="entry name" value="Methyl-accepting chemotaxis protein (MCP) signaling domain"/>
    <property type="match status" value="1"/>
</dbReference>
<keyword evidence="8" id="KW-0808">Transferase</keyword>
<reference evidence="8 9" key="1">
    <citation type="submission" date="2006-02" db="EMBL/GenBank/DDBJ databases">
        <authorList>
            <person name="Pinhassi J."/>
            <person name="Pedros-Alio C."/>
            <person name="Ferriera S."/>
            <person name="Johnson J."/>
            <person name="Kravitz S."/>
            <person name="Halpern A."/>
            <person name="Remington K."/>
            <person name="Beeson K."/>
            <person name="Tran B."/>
            <person name="Rogers Y.-H."/>
            <person name="Friedman R."/>
            <person name="Venter J.C."/>
        </authorList>
    </citation>
    <scope>NUCLEOTIDE SEQUENCE [LARGE SCALE GENOMIC DNA]</scope>
    <source>
        <strain evidence="8 9">MED92</strain>
    </source>
</reference>
<dbReference type="RefSeq" id="WP_007020454.1">
    <property type="nucleotide sequence ID" value="NZ_CH724125.1"/>
</dbReference>
<evidence type="ECO:0000256" key="3">
    <source>
        <dbReference type="ARBA" id="ARBA00029447"/>
    </source>
</evidence>
<evidence type="ECO:0000256" key="5">
    <source>
        <dbReference type="SAM" id="Phobius"/>
    </source>
</evidence>
<evidence type="ECO:0000256" key="1">
    <source>
        <dbReference type="ARBA" id="ARBA00004370"/>
    </source>
</evidence>
<dbReference type="Pfam" id="PF00672">
    <property type="entry name" value="HAMP"/>
    <property type="match status" value="1"/>
</dbReference>
<proteinExistence type="inferred from homology"/>
<dbReference type="Pfam" id="PF00015">
    <property type="entry name" value="MCPsignal"/>
    <property type="match status" value="1"/>
</dbReference>
<dbReference type="GO" id="GO:0016301">
    <property type="term" value="F:kinase activity"/>
    <property type="evidence" value="ECO:0007669"/>
    <property type="project" value="UniProtKB-KW"/>
</dbReference>
<evidence type="ECO:0000259" key="7">
    <source>
        <dbReference type="PROSITE" id="PS50885"/>
    </source>
</evidence>
<organism evidence="8 9">
    <name type="scientific">Neptuniibacter caesariensis</name>
    <dbReference type="NCBI Taxonomy" id="207954"/>
    <lineage>
        <taxon>Bacteria</taxon>
        <taxon>Pseudomonadati</taxon>
        <taxon>Pseudomonadota</taxon>
        <taxon>Gammaproteobacteria</taxon>
        <taxon>Oceanospirillales</taxon>
        <taxon>Oceanospirillaceae</taxon>
        <taxon>Neptuniibacter</taxon>
    </lineage>
</organism>
<feature type="domain" description="HAMP" evidence="7">
    <location>
        <begin position="92"/>
        <end position="142"/>
    </location>
</feature>
<feature type="domain" description="Methyl-accepting transducer" evidence="6">
    <location>
        <begin position="147"/>
        <end position="383"/>
    </location>
</feature>
<comment type="similarity">
    <text evidence="3">Belongs to the methyl-accepting chemotaxis (MCP) protein family.</text>
</comment>
<name>A0A7U8GPM8_NEPCE</name>
<keyword evidence="9" id="KW-1185">Reference proteome</keyword>
<dbReference type="PROSITE" id="PS50885">
    <property type="entry name" value="HAMP"/>
    <property type="match status" value="1"/>
</dbReference>